<dbReference type="InterPro" id="IPR017853">
    <property type="entry name" value="GH"/>
</dbReference>
<dbReference type="PANTHER" id="PTHR34154">
    <property type="entry name" value="ALKALI-SENSITIVE LINKAGE PROTEIN 1"/>
    <property type="match status" value="1"/>
</dbReference>
<evidence type="ECO:0000313" key="4">
    <source>
        <dbReference type="Proteomes" id="UP000053424"/>
    </source>
</evidence>
<accession>A0A0C3CI75</accession>
<evidence type="ECO:0000256" key="1">
    <source>
        <dbReference type="SAM" id="SignalP"/>
    </source>
</evidence>
<feature type="domain" description="Asl1-like glycosyl hydrolase catalytic" evidence="2">
    <location>
        <begin position="41"/>
        <end position="228"/>
    </location>
</feature>
<dbReference type="InterPro" id="IPR024655">
    <property type="entry name" value="Asl1_glyco_hydro_catalytic"/>
</dbReference>
<keyword evidence="4" id="KW-1185">Reference proteome</keyword>
<dbReference type="OrthoDB" id="43654at2759"/>
<keyword evidence="3" id="KW-0378">Hydrolase</keyword>
<evidence type="ECO:0000259" key="2">
    <source>
        <dbReference type="Pfam" id="PF11790"/>
    </source>
</evidence>
<name>A0A0C3CI75_HEBCY</name>
<sequence>MIILSSCLLVFSLLPSTASKNPKRGLAIAEGGDILQIDVQQSGLSKSAISWQYNWASSPPVIPGVESIPMQWGVDGIESFASKVISQGAKTVLAFNEPDFESQSNINATYAASLWKQYINPLASSGIRLGAPAVTNAPGGRPWLAEFLSACYGCTIDFIPFHWYGTGVGNFYDYLWQMHSQFPDKPLWVTEFASTSTSDEEVLDFLNATTRYMDTLDWVQGYAWFAFFVRRLPSNCVL</sequence>
<gene>
    <name evidence="3" type="ORF">M413DRAFT_18379</name>
</gene>
<reference evidence="4" key="2">
    <citation type="submission" date="2015-01" db="EMBL/GenBank/DDBJ databases">
        <title>Evolutionary Origins and Diversification of the Mycorrhizal Mutualists.</title>
        <authorList>
            <consortium name="DOE Joint Genome Institute"/>
            <consortium name="Mycorrhizal Genomics Consortium"/>
            <person name="Kohler A."/>
            <person name="Kuo A."/>
            <person name="Nagy L.G."/>
            <person name="Floudas D."/>
            <person name="Copeland A."/>
            <person name="Barry K.W."/>
            <person name="Cichocki N."/>
            <person name="Veneault-Fourrey C."/>
            <person name="LaButti K."/>
            <person name="Lindquist E.A."/>
            <person name="Lipzen A."/>
            <person name="Lundell T."/>
            <person name="Morin E."/>
            <person name="Murat C."/>
            <person name="Riley R."/>
            <person name="Ohm R."/>
            <person name="Sun H."/>
            <person name="Tunlid A."/>
            <person name="Henrissat B."/>
            <person name="Grigoriev I.V."/>
            <person name="Hibbett D.S."/>
            <person name="Martin F."/>
        </authorList>
    </citation>
    <scope>NUCLEOTIDE SEQUENCE [LARGE SCALE GENOMIC DNA]</scope>
    <source>
        <strain evidence="4">h7</strain>
    </source>
</reference>
<dbReference type="PANTHER" id="PTHR34154:SF3">
    <property type="entry name" value="ALKALI-SENSITIVE LINKAGE PROTEIN 1"/>
    <property type="match status" value="1"/>
</dbReference>
<organism evidence="3 4">
    <name type="scientific">Hebeloma cylindrosporum</name>
    <dbReference type="NCBI Taxonomy" id="76867"/>
    <lineage>
        <taxon>Eukaryota</taxon>
        <taxon>Fungi</taxon>
        <taxon>Dikarya</taxon>
        <taxon>Basidiomycota</taxon>
        <taxon>Agaricomycotina</taxon>
        <taxon>Agaricomycetes</taxon>
        <taxon>Agaricomycetidae</taxon>
        <taxon>Agaricales</taxon>
        <taxon>Agaricineae</taxon>
        <taxon>Hymenogastraceae</taxon>
        <taxon>Hebeloma</taxon>
    </lineage>
</organism>
<protein>
    <submittedName>
        <fullName evidence="3">Glycoside hydrolase family 128 protein</fullName>
    </submittedName>
</protein>
<feature type="signal peptide" evidence="1">
    <location>
        <begin position="1"/>
        <end position="19"/>
    </location>
</feature>
<dbReference type="Pfam" id="PF11790">
    <property type="entry name" value="Glyco_hydro_cc"/>
    <property type="match status" value="1"/>
</dbReference>
<dbReference type="GO" id="GO:0071966">
    <property type="term" value="P:fungal-type cell wall polysaccharide metabolic process"/>
    <property type="evidence" value="ECO:0007669"/>
    <property type="project" value="TreeGrafter"/>
</dbReference>
<evidence type="ECO:0000313" key="3">
    <source>
        <dbReference type="EMBL" id="KIM43311.1"/>
    </source>
</evidence>
<dbReference type="GO" id="GO:0009277">
    <property type="term" value="C:fungal-type cell wall"/>
    <property type="evidence" value="ECO:0007669"/>
    <property type="project" value="TreeGrafter"/>
</dbReference>
<keyword evidence="1" id="KW-0732">Signal</keyword>
<dbReference type="Gene3D" id="3.20.20.80">
    <property type="entry name" value="Glycosidases"/>
    <property type="match status" value="1"/>
</dbReference>
<feature type="chain" id="PRO_5002162597" evidence="1">
    <location>
        <begin position="20"/>
        <end position="238"/>
    </location>
</feature>
<dbReference type="STRING" id="686832.A0A0C3CI75"/>
<dbReference type="GO" id="GO:0016787">
    <property type="term" value="F:hydrolase activity"/>
    <property type="evidence" value="ECO:0007669"/>
    <property type="project" value="UniProtKB-KW"/>
</dbReference>
<proteinExistence type="predicted"/>
<dbReference type="SUPFAM" id="SSF51445">
    <property type="entry name" value="(Trans)glycosidases"/>
    <property type="match status" value="1"/>
</dbReference>
<dbReference type="Proteomes" id="UP000053424">
    <property type="component" value="Unassembled WGS sequence"/>
</dbReference>
<dbReference type="HOGENOM" id="CLU_040908_3_1_1"/>
<dbReference type="InterPro" id="IPR053183">
    <property type="entry name" value="ASL1"/>
</dbReference>
<dbReference type="AlphaFoldDB" id="A0A0C3CI75"/>
<reference evidence="3 4" key="1">
    <citation type="submission" date="2014-04" db="EMBL/GenBank/DDBJ databases">
        <authorList>
            <consortium name="DOE Joint Genome Institute"/>
            <person name="Kuo A."/>
            <person name="Gay G."/>
            <person name="Dore J."/>
            <person name="Kohler A."/>
            <person name="Nagy L.G."/>
            <person name="Floudas D."/>
            <person name="Copeland A."/>
            <person name="Barry K.W."/>
            <person name="Cichocki N."/>
            <person name="Veneault-Fourrey C."/>
            <person name="LaButti K."/>
            <person name="Lindquist E.A."/>
            <person name="Lipzen A."/>
            <person name="Lundell T."/>
            <person name="Morin E."/>
            <person name="Murat C."/>
            <person name="Sun H."/>
            <person name="Tunlid A."/>
            <person name="Henrissat B."/>
            <person name="Grigoriev I.V."/>
            <person name="Hibbett D.S."/>
            <person name="Martin F."/>
            <person name="Nordberg H.P."/>
            <person name="Cantor M.N."/>
            <person name="Hua S.X."/>
        </authorList>
    </citation>
    <scope>NUCLEOTIDE SEQUENCE [LARGE SCALE GENOMIC DNA]</scope>
    <source>
        <strain evidence="4">h7</strain>
    </source>
</reference>
<dbReference type="EMBL" id="KN831776">
    <property type="protein sequence ID" value="KIM43311.1"/>
    <property type="molecule type" value="Genomic_DNA"/>
</dbReference>